<protein>
    <submittedName>
        <fullName evidence="1">Uncharacterized protein</fullName>
    </submittedName>
</protein>
<dbReference type="AlphaFoldDB" id="A0A1I1XUW7"/>
<organism evidence="1 2">
    <name type="scientific">Paenibacillus algorifonticola</name>
    <dbReference type="NCBI Taxonomy" id="684063"/>
    <lineage>
        <taxon>Bacteria</taxon>
        <taxon>Bacillati</taxon>
        <taxon>Bacillota</taxon>
        <taxon>Bacilli</taxon>
        <taxon>Bacillales</taxon>
        <taxon>Paenibacillaceae</taxon>
        <taxon>Paenibacillus</taxon>
    </lineage>
</organism>
<evidence type="ECO:0000313" key="1">
    <source>
        <dbReference type="EMBL" id="SFE11145.1"/>
    </source>
</evidence>
<dbReference type="EMBL" id="FONN01000001">
    <property type="protein sequence ID" value="SFE11145.1"/>
    <property type="molecule type" value="Genomic_DNA"/>
</dbReference>
<dbReference type="RefSeq" id="WP_046230462.1">
    <property type="nucleotide sequence ID" value="NZ_FONN01000001.1"/>
</dbReference>
<dbReference type="OrthoDB" id="2305864at2"/>
<evidence type="ECO:0000313" key="2">
    <source>
        <dbReference type="Proteomes" id="UP000183410"/>
    </source>
</evidence>
<gene>
    <name evidence="1" type="ORF">SAMN04487969_101111</name>
</gene>
<sequence length="80" mass="9487">MDRKLDYKAFYDDIVAWIADVNMAVMRAGPDSSEFWIWIADSSGFICRKYNDNRLVVKQMVMLVEWMEEVFEQRKNKGAN</sequence>
<proteinExistence type="predicted"/>
<accession>A0A1I1XUW7</accession>
<name>A0A1I1XUW7_9BACL</name>
<reference evidence="2" key="1">
    <citation type="submission" date="2016-10" db="EMBL/GenBank/DDBJ databases">
        <authorList>
            <person name="Varghese N."/>
            <person name="Submissions S."/>
        </authorList>
    </citation>
    <scope>NUCLEOTIDE SEQUENCE [LARGE SCALE GENOMIC DNA]</scope>
    <source>
        <strain evidence="2">CGMCC 1.10223</strain>
    </source>
</reference>
<keyword evidence="2" id="KW-1185">Reference proteome</keyword>
<dbReference type="Proteomes" id="UP000183410">
    <property type="component" value="Unassembled WGS sequence"/>
</dbReference>